<dbReference type="SUPFAM" id="SSF50044">
    <property type="entry name" value="SH3-domain"/>
    <property type="match status" value="1"/>
</dbReference>
<dbReference type="VEuPathDB" id="FungiDB:GVI51_F04455"/>
<name>A0A0W0EES6_CANGB</name>
<dbReference type="PhylomeDB" id="A0A0W0EES6"/>
<dbReference type="VEuPathDB" id="FungiDB:GW608_F04433"/>
<dbReference type="PRINTS" id="PR00452">
    <property type="entry name" value="SH3DOMAIN"/>
</dbReference>
<dbReference type="AlphaFoldDB" id="A0A0W0EES6"/>
<dbReference type="VEuPathDB" id="FungiDB:CAGL0F04829g"/>
<dbReference type="EMBL" id="LLZZ01000137">
    <property type="protein sequence ID" value="KTB00596.1"/>
    <property type="molecule type" value="Genomic_DNA"/>
</dbReference>
<feature type="region of interest" description="Disordered" evidence="1">
    <location>
        <begin position="114"/>
        <end position="148"/>
    </location>
</feature>
<proteinExistence type="predicted"/>
<dbReference type="Gene3D" id="2.30.30.40">
    <property type="entry name" value="SH3 Domains"/>
    <property type="match status" value="1"/>
</dbReference>
<dbReference type="PROSITE" id="PS50002">
    <property type="entry name" value="SH3"/>
    <property type="match status" value="1"/>
</dbReference>
<evidence type="ECO:0000256" key="1">
    <source>
        <dbReference type="SAM" id="MobiDB-lite"/>
    </source>
</evidence>
<accession>A0A0W0EES6</accession>
<gene>
    <name evidence="2" type="ORF">AO440_001300</name>
</gene>
<comment type="caution">
    <text evidence="2">The sequence shown here is derived from an EMBL/GenBank/DDBJ whole genome shotgun (WGS) entry which is preliminary data.</text>
</comment>
<dbReference type="OMA" id="THIASQT"/>
<dbReference type="VEuPathDB" id="FungiDB:B1J91_F04829g"/>
<dbReference type="Pfam" id="PF00018">
    <property type="entry name" value="SH3_1"/>
    <property type="match status" value="1"/>
</dbReference>
<dbReference type="InterPro" id="IPR036028">
    <property type="entry name" value="SH3-like_dom_sf"/>
</dbReference>
<dbReference type="PANTHER" id="PTHR45929:SF7">
    <property type="entry name" value="LAS SEVENTEEN-BINDING PROTEIN 1"/>
    <property type="match status" value="1"/>
</dbReference>
<sequence>MSQSAINRSLNNIRNELDFLRESNVISEGCFKEIMMKLPSNGASPVPPPMSLEYVEALYDFQPQQDGDLAIRAGDKIQVLEKPSAEWYRGTVNGREGMFPSNYVRPAAAPSANLAPPAYDNPKLSPQPTVQSFQPPAQPIVAQPSPQPAYYQAPPQQVVVEQQPVQQSSAHNGLKSFGSKLGNAAIFGAGATLGSDLVNSIF</sequence>
<evidence type="ECO:0000313" key="3">
    <source>
        <dbReference type="Proteomes" id="UP000054886"/>
    </source>
</evidence>
<dbReference type="OrthoDB" id="6250593at2759"/>
<reference evidence="2 3" key="1">
    <citation type="submission" date="2015-10" db="EMBL/GenBank/DDBJ databases">
        <title>Draft genomes sequences of Candida glabrata isolates 1A, 1B, 2A, 2B, 3A and 3B.</title>
        <authorList>
            <person name="Haavelsrud O.E."/>
            <person name="Gaustad P."/>
        </authorList>
    </citation>
    <scope>NUCLEOTIDE SEQUENCE [LARGE SCALE GENOMIC DNA]</scope>
    <source>
        <strain evidence="2">910700640</strain>
    </source>
</reference>
<organism evidence="2 3">
    <name type="scientific">Candida glabrata</name>
    <name type="common">Yeast</name>
    <name type="synonym">Torulopsis glabrata</name>
    <dbReference type="NCBI Taxonomy" id="5478"/>
    <lineage>
        <taxon>Eukaryota</taxon>
        <taxon>Fungi</taxon>
        <taxon>Dikarya</taxon>
        <taxon>Ascomycota</taxon>
        <taxon>Saccharomycotina</taxon>
        <taxon>Saccharomycetes</taxon>
        <taxon>Saccharomycetales</taxon>
        <taxon>Saccharomycetaceae</taxon>
        <taxon>Nakaseomyces</taxon>
    </lineage>
</organism>
<dbReference type="InterPro" id="IPR001452">
    <property type="entry name" value="SH3_domain"/>
</dbReference>
<dbReference type="Proteomes" id="UP000054886">
    <property type="component" value="Unassembled WGS sequence"/>
</dbReference>
<feature type="compositionally biased region" description="Polar residues" evidence="1">
    <location>
        <begin position="124"/>
        <end position="135"/>
    </location>
</feature>
<dbReference type="PANTHER" id="PTHR45929">
    <property type="entry name" value="JAK PATHWAY SIGNAL TRANSDUCTION ADAPTOR MOLECULE"/>
    <property type="match status" value="1"/>
</dbReference>
<dbReference type="VEuPathDB" id="FungiDB:GWK60_F04433"/>
<protein>
    <submittedName>
        <fullName evidence="2">[PSI+] inducibility protein 3</fullName>
    </submittedName>
</protein>
<dbReference type="SMART" id="SM00326">
    <property type="entry name" value="SH3"/>
    <property type="match status" value="1"/>
</dbReference>
<dbReference type="InterPro" id="IPR050670">
    <property type="entry name" value="STAM"/>
</dbReference>
<evidence type="ECO:0000313" key="2">
    <source>
        <dbReference type="EMBL" id="KTB00596.1"/>
    </source>
</evidence>